<dbReference type="GeneID" id="102807156"/>
<dbReference type="PANTHER" id="PTHR46376">
    <property type="entry name" value="LEUCINE-ZIPPER-LIKE TRANSCRIPTIONAL REGULATOR 1"/>
    <property type="match status" value="1"/>
</dbReference>
<sequence length="347" mass="39750">MKKCITSHLFQICYEERSISVVLLMIDVYRLSLQFHLCRLEQLCVQYLEASIGHKNVLVALQSAADLKLDFVKEFCLNFIVKESNYNDIVMSKEFESLVQPLMVEIIRRRQLPPTKPPPEPHIDAVKTTNSLEQDMEVFLKGSGDREFCDITLVLDGVPVPAHKAVLAARCSYFEAMFRSFMPENDQVNITIGEMVPSRQAFDSLLRYIYYGDVTMPPEDSLYLFSAPYYYGFTNNRLQAFCKQNLEMNVSFKNVVQILEAADKIQAVDMKKHALSIIVHNFPKVARLAMIRTLNRELLLDVMDALADHMMNDTPINRQTDQNVITGNLLHSLKFKVEGISLKLKLA</sequence>
<evidence type="ECO:0000313" key="5">
    <source>
        <dbReference type="RefSeq" id="XP_006811985.1"/>
    </source>
</evidence>
<dbReference type="RefSeq" id="XP_006811985.1">
    <property type="nucleotide sequence ID" value="XM_006811922.1"/>
</dbReference>
<evidence type="ECO:0000259" key="3">
    <source>
        <dbReference type="PROSITE" id="PS50097"/>
    </source>
</evidence>
<dbReference type="Pfam" id="PF00651">
    <property type="entry name" value="BTB"/>
    <property type="match status" value="1"/>
</dbReference>
<dbReference type="InterPro" id="IPR051568">
    <property type="entry name" value="LZTR1/Attractin"/>
</dbReference>
<dbReference type="Proteomes" id="UP000694865">
    <property type="component" value="Unplaced"/>
</dbReference>
<dbReference type="CDD" id="cd18309">
    <property type="entry name" value="BTB2_POZ_LZTR1"/>
    <property type="match status" value="1"/>
</dbReference>
<keyword evidence="4" id="KW-1185">Reference proteome</keyword>
<keyword evidence="1" id="KW-0880">Kelch repeat</keyword>
<evidence type="ECO:0000313" key="4">
    <source>
        <dbReference type="Proteomes" id="UP000694865"/>
    </source>
</evidence>
<evidence type="ECO:0000256" key="1">
    <source>
        <dbReference type="ARBA" id="ARBA00022441"/>
    </source>
</evidence>
<organism evidence="4 5">
    <name type="scientific">Saccoglossus kowalevskii</name>
    <name type="common">Acorn worm</name>
    <dbReference type="NCBI Taxonomy" id="10224"/>
    <lineage>
        <taxon>Eukaryota</taxon>
        <taxon>Metazoa</taxon>
        <taxon>Hemichordata</taxon>
        <taxon>Enteropneusta</taxon>
        <taxon>Harrimaniidae</taxon>
        <taxon>Saccoglossus</taxon>
    </lineage>
</organism>
<evidence type="ECO:0000256" key="2">
    <source>
        <dbReference type="ARBA" id="ARBA00022737"/>
    </source>
</evidence>
<dbReference type="PANTHER" id="PTHR46376:SF1">
    <property type="entry name" value="LEUCINE-ZIPPER-LIKE TRANSCRIPTIONAL REGULATOR 1"/>
    <property type="match status" value="1"/>
</dbReference>
<feature type="domain" description="BTB" evidence="3">
    <location>
        <begin position="149"/>
        <end position="218"/>
    </location>
</feature>
<accession>A0ABM0LW44</accession>
<dbReference type="Gene3D" id="3.30.710.10">
    <property type="entry name" value="Potassium Channel Kv1.1, Chain A"/>
    <property type="match status" value="2"/>
</dbReference>
<dbReference type="SMART" id="SM00225">
    <property type="entry name" value="BTB"/>
    <property type="match status" value="1"/>
</dbReference>
<proteinExistence type="predicted"/>
<name>A0ABM0LW44_SACKO</name>
<dbReference type="PROSITE" id="PS50097">
    <property type="entry name" value="BTB"/>
    <property type="match status" value="1"/>
</dbReference>
<gene>
    <name evidence="5" type="primary">LOC102807156</name>
</gene>
<keyword evidence="2" id="KW-0677">Repeat</keyword>
<dbReference type="InterPro" id="IPR000210">
    <property type="entry name" value="BTB/POZ_dom"/>
</dbReference>
<dbReference type="SUPFAM" id="SSF54695">
    <property type="entry name" value="POZ domain"/>
    <property type="match status" value="1"/>
</dbReference>
<dbReference type="CDD" id="cd18505">
    <property type="entry name" value="BACK1_LZTR1"/>
    <property type="match status" value="1"/>
</dbReference>
<dbReference type="InterPro" id="IPR011333">
    <property type="entry name" value="SKP1/BTB/POZ_sf"/>
</dbReference>
<dbReference type="CDD" id="cd18506">
    <property type="entry name" value="BACK2_LZTR1"/>
    <property type="match status" value="1"/>
</dbReference>
<protein>
    <submittedName>
        <fullName evidence="5">Leucine-zipper-like transcriptional regulator 1-like</fullName>
    </submittedName>
</protein>
<reference evidence="5" key="1">
    <citation type="submission" date="2025-08" db="UniProtKB">
        <authorList>
            <consortium name="RefSeq"/>
        </authorList>
    </citation>
    <scope>IDENTIFICATION</scope>
    <source>
        <tissue evidence="5">Testes</tissue>
    </source>
</reference>